<comment type="function">
    <text evidence="2 7">Catalyzes the epimerization of the C3' and C5'positions of dTDP-6-deoxy-D-xylo-4-hexulose, forming dTDP-6-deoxy-L-lyxo-4-hexulose.</text>
</comment>
<evidence type="ECO:0000256" key="1">
    <source>
        <dbReference type="ARBA" id="ARBA00001298"/>
    </source>
</evidence>
<dbReference type="EC" id="5.1.3.13" evidence="3 7"/>
<feature type="active site" description="Proton donor" evidence="5">
    <location>
        <position position="132"/>
    </location>
</feature>
<feature type="active site" description="Proton acceptor" evidence="5">
    <location>
        <position position="62"/>
    </location>
</feature>
<dbReference type="Gene3D" id="2.60.120.10">
    <property type="entry name" value="Jelly Rolls"/>
    <property type="match status" value="1"/>
</dbReference>
<dbReference type="CDD" id="cd00438">
    <property type="entry name" value="cupin_RmlC"/>
    <property type="match status" value="1"/>
</dbReference>
<dbReference type="AlphaFoldDB" id="A0A9E6UQT8"/>
<evidence type="ECO:0000256" key="4">
    <source>
        <dbReference type="ARBA" id="ARBA00019595"/>
    </source>
</evidence>
<dbReference type="GO" id="GO:0000271">
    <property type="term" value="P:polysaccharide biosynthetic process"/>
    <property type="evidence" value="ECO:0007669"/>
    <property type="project" value="TreeGrafter"/>
</dbReference>
<accession>A0A9E6UQT8</accession>
<evidence type="ECO:0000313" key="9">
    <source>
        <dbReference type="Proteomes" id="UP000825701"/>
    </source>
</evidence>
<keyword evidence="7 8" id="KW-0413">Isomerase</keyword>
<dbReference type="Pfam" id="PF00908">
    <property type="entry name" value="dTDP_sugar_isom"/>
    <property type="match status" value="1"/>
</dbReference>
<evidence type="ECO:0000256" key="2">
    <source>
        <dbReference type="ARBA" id="ARBA00001997"/>
    </source>
</evidence>
<dbReference type="PANTHER" id="PTHR21047:SF2">
    <property type="entry name" value="THYMIDINE DIPHOSPHO-4-KETO-RHAMNOSE 3,5-EPIMERASE"/>
    <property type="match status" value="1"/>
</dbReference>
<dbReference type="SUPFAM" id="SSF51182">
    <property type="entry name" value="RmlC-like cupins"/>
    <property type="match status" value="1"/>
</dbReference>
<dbReference type="GO" id="GO:0005829">
    <property type="term" value="C:cytosol"/>
    <property type="evidence" value="ECO:0007669"/>
    <property type="project" value="TreeGrafter"/>
</dbReference>
<feature type="site" description="Participates in a stacking interaction with the thymidine ring of dTDP-4-oxo-6-deoxyglucose" evidence="6">
    <location>
        <position position="138"/>
    </location>
</feature>
<dbReference type="KEGG" id="cmet:K6K41_08485"/>
<reference evidence="8" key="1">
    <citation type="submission" date="2021-08" db="EMBL/GenBank/DDBJ databases">
        <authorList>
            <person name="Zhang H."/>
            <person name="Xu M."/>
            <person name="Yu Z."/>
            <person name="Yang L."/>
            <person name="Cai Y."/>
        </authorList>
    </citation>
    <scope>NUCLEOTIDE SEQUENCE</scope>
    <source>
        <strain evidence="8">CHL1</strain>
    </source>
</reference>
<comment type="catalytic activity">
    <reaction evidence="1 7">
        <text>dTDP-4-dehydro-6-deoxy-alpha-D-glucose = dTDP-4-dehydro-beta-L-rhamnose</text>
        <dbReference type="Rhea" id="RHEA:16969"/>
        <dbReference type="ChEBI" id="CHEBI:57649"/>
        <dbReference type="ChEBI" id="CHEBI:62830"/>
        <dbReference type="EC" id="5.1.3.13"/>
    </reaction>
</comment>
<comment type="pathway">
    <text evidence="7">Carbohydrate biosynthesis; dTDP-L-rhamnose biosynthesis.</text>
</comment>
<dbReference type="InterPro" id="IPR011051">
    <property type="entry name" value="RmlC_Cupin_sf"/>
</dbReference>
<evidence type="ECO:0000256" key="7">
    <source>
        <dbReference type="RuleBase" id="RU364069"/>
    </source>
</evidence>
<dbReference type="GO" id="GO:0019305">
    <property type="term" value="P:dTDP-rhamnose biosynthetic process"/>
    <property type="evidence" value="ECO:0007669"/>
    <property type="project" value="UniProtKB-UniRule"/>
</dbReference>
<dbReference type="NCBIfam" id="TIGR01221">
    <property type="entry name" value="rmlC"/>
    <property type="match status" value="1"/>
</dbReference>
<proteinExistence type="inferred from homology"/>
<evidence type="ECO:0000256" key="3">
    <source>
        <dbReference type="ARBA" id="ARBA00012098"/>
    </source>
</evidence>
<sequence>MEFIEHEISGVLEIRPRKFEDSRGYFAETYKRSALKERGVDLEFVQDNKSLSREAGTIRGLHFQLPPFEQAKLVSVLRGSILDVAVDIRRASPTFGRHVAVTLTASDGNQLLIPAGFAHGFCTLEPDCEIAYKVSNPYAPAQDRAVLWSDPALAIAWPIALAEAKLSDKDMRAPLLADAPDLF</sequence>
<comment type="similarity">
    <text evidence="7">Belongs to the dTDP-4-dehydrorhamnose 3,5-epimerase family.</text>
</comment>
<evidence type="ECO:0000313" key="8">
    <source>
        <dbReference type="EMBL" id="QZO01460.1"/>
    </source>
</evidence>
<gene>
    <name evidence="8" type="primary">rfbC</name>
    <name evidence="8" type="ORF">K6K41_08485</name>
</gene>
<evidence type="ECO:0000256" key="5">
    <source>
        <dbReference type="PIRSR" id="PIRSR600888-1"/>
    </source>
</evidence>
<dbReference type="InterPro" id="IPR000888">
    <property type="entry name" value="RmlC-like"/>
</dbReference>
<name>A0A9E6UQT8_9HYPH</name>
<dbReference type="RefSeq" id="WP_261404740.1">
    <property type="nucleotide sequence ID" value="NZ_CP081869.1"/>
</dbReference>
<dbReference type="PANTHER" id="PTHR21047">
    <property type="entry name" value="DTDP-6-DEOXY-D-GLUCOSE-3,5 EPIMERASE"/>
    <property type="match status" value="1"/>
</dbReference>
<organism evidence="8 9">
    <name type="scientific">Chenggangzhangella methanolivorans</name>
    <dbReference type="NCBI Taxonomy" id="1437009"/>
    <lineage>
        <taxon>Bacteria</taxon>
        <taxon>Pseudomonadati</taxon>
        <taxon>Pseudomonadota</taxon>
        <taxon>Alphaproteobacteria</taxon>
        <taxon>Hyphomicrobiales</taxon>
        <taxon>Methylopilaceae</taxon>
        <taxon>Chenggangzhangella</taxon>
    </lineage>
</organism>
<dbReference type="InterPro" id="IPR014710">
    <property type="entry name" value="RmlC-like_jellyroll"/>
</dbReference>
<dbReference type="Proteomes" id="UP000825701">
    <property type="component" value="Chromosome"/>
</dbReference>
<protein>
    <recommendedName>
        <fullName evidence="4 7">dTDP-4-dehydrorhamnose 3,5-epimerase</fullName>
        <ecNumber evidence="3 7">5.1.3.13</ecNumber>
    </recommendedName>
    <alternativeName>
        <fullName evidence="7">Thymidine diphospho-4-keto-rhamnose 3,5-epimerase</fullName>
    </alternativeName>
</protein>
<evidence type="ECO:0000256" key="6">
    <source>
        <dbReference type="PIRSR" id="PIRSR600888-3"/>
    </source>
</evidence>
<comment type="subunit">
    <text evidence="7">Homodimer.</text>
</comment>
<dbReference type="EMBL" id="CP081869">
    <property type="protein sequence ID" value="QZO01460.1"/>
    <property type="molecule type" value="Genomic_DNA"/>
</dbReference>
<dbReference type="GO" id="GO:0008830">
    <property type="term" value="F:dTDP-4-dehydrorhamnose 3,5-epimerase activity"/>
    <property type="evidence" value="ECO:0007669"/>
    <property type="project" value="UniProtKB-UniRule"/>
</dbReference>
<keyword evidence="9" id="KW-1185">Reference proteome</keyword>